<dbReference type="Proteomes" id="UP000015106">
    <property type="component" value="Chromosome 4"/>
</dbReference>
<reference evidence="1" key="3">
    <citation type="submission" date="2022-06" db="UniProtKB">
        <authorList>
            <consortium name="EnsemblPlants"/>
        </authorList>
    </citation>
    <scope>IDENTIFICATION</scope>
</reference>
<accession>A0A8R7Q5H8</accession>
<name>A0A8R7Q5H8_TRIUA</name>
<dbReference type="Gramene" id="TuG1812G0400001799.01.T01">
    <property type="protein sequence ID" value="TuG1812G0400001799.01.T01.cds318279"/>
    <property type="gene ID" value="TuG1812G0400001799.01"/>
</dbReference>
<evidence type="ECO:0000313" key="1">
    <source>
        <dbReference type="EnsemblPlants" id="TuG1812G0400001799.01.T01.cds318279"/>
    </source>
</evidence>
<dbReference type="AlphaFoldDB" id="A0A8R7Q5H8"/>
<organism evidence="1 2">
    <name type="scientific">Triticum urartu</name>
    <name type="common">Red wild einkorn</name>
    <name type="synonym">Crithodium urartu</name>
    <dbReference type="NCBI Taxonomy" id="4572"/>
    <lineage>
        <taxon>Eukaryota</taxon>
        <taxon>Viridiplantae</taxon>
        <taxon>Streptophyta</taxon>
        <taxon>Embryophyta</taxon>
        <taxon>Tracheophyta</taxon>
        <taxon>Spermatophyta</taxon>
        <taxon>Magnoliopsida</taxon>
        <taxon>Liliopsida</taxon>
        <taxon>Poales</taxon>
        <taxon>Poaceae</taxon>
        <taxon>BOP clade</taxon>
        <taxon>Pooideae</taxon>
        <taxon>Triticodae</taxon>
        <taxon>Triticeae</taxon>
        <taxon>Triticinae</taxon>
        <taxon>Triticum</taxon>
    </lineage>
</organism>
<protein>
    <submittedName>
        <fullName evidence="1">Uncharacterized protein</fullName>
    </submittedName>
</protein>
<dbReference type="EnsemblPlants" id="TuG1812G0400001799.01.T01">
    <property type="protein sequence ID" value="TuG1812G0400001799.01.T01.cds318279"/>
    <property type="gene ID" value="TuG1812G0400001799.01"/>
</dbReference>
<evidence type="ECO:0000313" key="2">
    <source>
        <dbReference type="Proteomes" id="UP000015106"/>
    </source>
</evidence>
<keyword evidence="2" id="KW-1185">Reference proteome</keyword>
<reference evidence="1" key="2">
    <citation type="submission" date="2018-03" db="EMBL/GenBank/DDBJ databases">
        <title>The Triticum urartu genome reveals the dynamic nature of wheat genome evolution.</title>
        <authorList>
            <person name="Ling H."/>
            <person name="Ma B."/>
            <person name="Shi X."/>
            <person name="Liu H."/>
            <person name="Dong L."/>
            <person name="Sun H."/>
            <person name="Cao Y."/>
            <person name="Gao Q."/>
            <person name="Zheng S."/>
            <person name="Li Y."/>
            <person name="Yu Y."/>
            <person name="Du H."/>
            <person name="Qi M."/>
            <person name="Li Y."/>
            <person name="Yu H."/>
            <person name="Cui Y."/>
            <person name="Wang N."/>
            <person name="Chen C."/>
            <person name="Wu H."/>
            <person name="Zhao Y."/>
            <person name="Zhang J."/>
            <person name="Li Y."/>
            <person name="Zhou W."/>
            <person name="Zhang B."/>
            <person name="Hu W."/>
            <person name="Eijk M."/>
            <person name="Tang J."/>
            <person name="Witsenboer H."/>
            <person name="Zhao S."/>
            <person name="Li Z."/>
            <person name="Zhang A."/>
            <person name="Wang D."/>
            <person name="Liang C."/>
        </authorList>
    </citation>
    <scope>NUCLEOTIDE SEQUENCE [LARGE SCALE GENOMIC DNA]</scope>
    <source>
        <strain evidence="1">cv. G1812</strain>
    </source>
</reference>
<sequence length="55" mass="5978">MTVWGGRARSLGRMPRRTSMVGAGSNPLLQSKHTCGGRSDHLTLCCSWDAEDWGS</sequence>
<proteinExistence type="predicted"/>
<reference evidence="2" key="1">
    <citation type="journal article" date="2013" name="Nature">
        <title>Draft genome of the wheat A-genome progenitor Triticum urartu.</title>
        <authorList>
            <person name="Ling H.Q."/>
            <person name="Zhao S."/>
            <person name="Liu D."/>
            <person name="Wang J."/>
            <person name="Sun H."/>
            <person name="Zhang C."/>
            <person name="Fan H."/>
            <person name="Li D."/>
            <person name="Dong L."/>
            <person name="Tao Y."/>
            <person name="Gao C."/>
            <person name="Wu H."/>
            <person name="Li Y."/>
            <person name="Cui Y."/>
            <person name="Guo X."/>
            <person name="Zheng S."/>
            <person name="Wang B."/>
            <person name="Yu K."/>
            <person name="Liang Q."/>
            <person name="Yang W."/>
            <person name="Lou X."/>
            <person name="Chen J."/>
            <person name="Feng M."/>
            <person name="Jian J."/>
            <person name="Zhang X."/>
            <person name="Luo G."/>
            <person name="Jiang Y."/>
            <person name="Liu J."/>
            <person name="Wang Z."/>
            <person name="Sha Y."/>
            <person name="Zhang B."/>
            <person name="Wu H."/>
            <person name="Tang D."/>
            <person name="Shen Q."/>
            <person name="Xue P."/>
            <person name="Zou S."/>
            <person name="Wang X."/>
            <person name="Liu X."/>
            <person name="Wang F."/>
            <person name="Yang Y."/>
            <person name="An X."/>
            <person name="Dong Z."/>
            <person name="Zhang K."/>
            <person name="Zhang X."/>
            <person name="Luo M.C."/>
            <person name="Dvorak J."/>
            <person name="Tong Y."/>
            <person name="Wang J."/>
            <person name="Yang H."/>
            <person name="Li Z."/>
            <person name="Wang D."/>
            <person name="Zhang A."/>
            <person name="Wang J."/>
        </authorList>
    </citation>
    <scope>NUCLEOTIDE SEQUENCE</scope>
    <source>
        <strain evidence="2">cv. G1812</strain>
    </source>
</reference>